<proteinExistence type="predicted"/>
<name>A0A8J6AUI2_9EUKA</name>
<keyword evidence="2" id="KW-1185">Reference proteome</keyword>
<dbReference type="AlphaFoldDB" id="A0A8J6AUI2"/>
<dbReference type="Proteomes" id="UP000717585">
    <property type="component" value="Unassembled WGS sequence"/>
</dbReference>
<evidence type="ECO:0000313" key="2">
    <source>
        <dbReference type="Proteomes" id="UP000717585"/>
    </source>
</evidence>
<reference evidence="1" key="1">
    <citation type="submission" date="2021-05" db="EMBL/GenBank/DDBJ databases">
        <title>A free-living protist that lacks canonical eukaryotic 1 DNA replication and segregation systems.</title>
        <authorList>
            <person name="Salas-Leiva D.E."/>
            <person name="Tromer E.C."/>
            <person name="Curtis B.A."/>
            <person name="Jerlstrom-Hultqvist J."/>
            <person name="Kolisko M."/>
            <person name="Yi Z."/>
            <person name="Salas-Leiva J.S."/>
            <person name="Gallot-Lavallee L."/>
            <person name="Kops G.J.P.L."/>
            <person name="Archibald J.M."/>
            <person name="Simpson A.G.B."/>
            <person name="Roger A.J."/>
        </authorList>
    </citation>
    <scope>NUCLEOTIDE SEQUENCE</scope>
    <source>
        <strain evidence="1">BICM</strain>
    </source>
</reference>
<comment type="caution">
    <text evidence="1">The sequence shown here is derived from an EMBL/GenBank/DDBJ whole genome shotgun (WGS) entry which is preliminary data.</text>
</comment>
<gene>
    <name evidence="1" type="ORF">J8273_0287</name>
</gene>
<evidence type="ECO:0000313" key="1">
    <source>
        <dbReference type="EMBL" id="KAG9395071.1"/>
    </source>
</evidence>
<accession>A0A8J6AUI2</accession>
<organism evidence="1 2">
    <name type="scientific">Carpediemonas membranifera</name>
    <dbReference type="NCBI Taxonomy" id="201153"/>
    <lineage>
        <taxon>Eukaryota</taxon>
        <taxon>Metamonada</taxon>
        <taxon>Carpediemonas-like organisms</taxon>
        <taxon>Carpediemonas</taxon>
    </lineage>
</organism>
<protein>
    <submittedName>
        <fullName evidence="1">Uncharacterized protein</fullName>
    </submittedName>
</protein>
<dbReference type="EMBL" id="JAHDYR010000012">
    <property type="protein sequence ID" value="KAG9395071.1"/>
    <property type="molecule type" value="Genomic_DNA"/>
</dbReference>
<sequence>MFAEIIAIGRPVMSLDVPIPLSLPLLCGKAAYFLEMFPLAEGFYTRVLMMEPSNVHAYLGLFEVHTNRKVITEERCRRYLADMDQLERHMPPDDHRLANCQRIFLRSQLIDPQTDTSTIVEAADAACTIPRIIGAIEDLEAALAHAIPRNSPHRDFEISCWNQVYTRLLSETERWLAVEVDSLANQKALRTRRPTLADIPTEVRARVSLRRLTFEFQCKAQPYIEPQGSYMTTNPPHAGLFDVLVHLKRFGHADDLWDDAMVRVARLVLGTGHPAAFALLRTMVGAHQSEQADLLRYAFPALQTTDGRGAMVVVPPVSIHELDFAIPIGHQAILAGDRTRLKPLYYADDVTAVDLLRGGTSQQLASMLLLTPFAALGIAQAAITDGVMSTSYEAMNGPIVAAEYVIANAALFGRSAALLNPLAPLSTQLDTVQSTMPPDIMAKYIRAKALTKVSQKSAAMALLDTLPDLPVIVLQRVLIAMQDDSCPESRRRAALEKALEIVPANPTVANGIARIMNRALATQLADPAAAPPVVSVFEPRGVVGENTALAAIAHARVGGDRHTTQHALLMAGRCSVDAVVRRRYFLEAANSRLSPLVLAHAAVYDGTPRAHGRLLFRYFMSVIENQGGGTPVMAQLAFLRAAQLAGLVDSAARVMLTRLPRSPMTNLLQAMSRRGDALYAMDDPLIRIHPLASLLAAEHFLAGDQPARAAEYAKQALRAIQNIGIVPHIGRDWRWTMRRPAAPPFPSYWRRRTVPSSAVPSAAASLPAAGRP</sequence>